<dbReference type="AlphaFoldDB" id="A0A1C3JNF6"/>
<evidence type="ECO:0000313" key="3">
    <source>
        <dbReference type="Proteomes" id="UP000092840"/>
    </source>
</evidence>
<evidence type="ECO:0000313" key="2">
    <source>
        <dbReference type="EMBL" id="SBT20514.1"/>
    </source>
</evidence>
<evidence type="ECO:0008006" key="5">
    <source>
        <dbReference type="Google" id="ProtNLM"/>
    </source>
</evidence>
<dbReference type="InterPro" id="IPR021352">
    <property type="entry name" value="DUF2971"/>
</dbReference>
<organism evidence="1 4">
    <name type="scientific">Marinomonas gallaica</name>
    <dbReference type="NCBI Taxonomy" id="1806667"/>
    <lineage>
        <taxon>Bacteria</taxon>
        <taxon>Pseudomonadati</taxon>
        <taxon>Pseudomonadota</taxon>
        <taxon>Gammaproteobacteria</taxon>
        <taxon>Oceanospirillales</taxon>
        <taxon>Oceanospirillaceae</taxon>
        <taxon>Marinomonas</taxon>
    </lineage>
</organism>
<evidence type="ECO:0000313" key="1">
    <source>
        <dbReference type="EMBL" id="SBT16798.1"/>
    </source>
</evidence>
<dbReference type="Proteomes" id="UP000092871">
    <property type="component" value="Unassembled WGS sequence"/>
</dbReference>
<protein>
    <recommendedName>
        <fullName evidence="5">DUF2971 domain-containing protein</fullName>
    </recommendedName>
</protein>
<dbReference type="EMBL" id="FLRA01000003">
    <property type="protein sequence ID" value="SBT16798.1"/>
    <property type="molecule type" value="Genomic_DNA"/>
</dbReference>
<name>A0A1C3JNF6_9GAMM</name>
<reference evidence="1 4" key="2">
    <citation type="submission" date="2016-06" db="EMBL/GenBank/DDBJ databases">
        <authorList>
            <person name="Kjaerup R.B."/>
            <person name="Dalgaard T.S."/>
            <person name="Juul-Madsen H.R."/>
        </authorList>
    </citation>
    <scope>NUCLEOTIDE SEQUENCE [LARGE SCALE GENOMIC DNA]</scope>
    <source>
        <strain evidence="1 4">CECT 5115</strain>
    </source>
</reference>
<gene>
    <name evidence="1" type="ORF">MGA5115_00882</name>
    <name evidence="2" type="ORF">MGA5116_01100</name>
</gene>
<dbReference type="OrthoDB" id="8548541at2"/>
<dbReference type="RefSeq" id="WP_067032434.1">
    <property type="nucleotide sequence ID" value="NZ_FLRA01000003.1"/>
</dbReference>
<dbReference type="Pfam" id="PF11185">
    <property type="entry name" value="DUF2971"/>
    <property type="match status" value="1"/>
</dbReference>
<reference evidence="2 3" key="1">
    <citation type="submission" date="2016-06" db="EMBL/GenBank/DDBJ databases">
        <authorList>
            <person name="Rodrigo-Torres L."/>
            <person name="Arahal D.R."/>
        </authorList>
    </citation>
    <scope>NUCLEOTIDE SEQUENCE [LARGE SCALE GENOMIC DNA]</scope>
    <source>
        <strain evidence="2 3">CECT 5116</strain>
    </source>
</reference>
<accession>A0A1C3JNF6</accession>
<dbReference type="Proteomes" id="UP000092840">
    <property type="component" value="Unassembled WGS sequence"/>
</dbReference>
<proteinExistence type="predicted"/>
<sequence length="226" mass="26343">MKLWRYLDLAKLVSLLETETLFFARMDTFDDPFEGATPEGYINELRERSLDSGISAGMYITQHEGMSEDFRKYTFVSCWHQSEFESEAMWSLYSDKHKGISIVTDLEKLTNIFPSGVKMGDVKYVDFDSPQIELVPLHFYKRSAFEYEKEVRAVIVDRSENKIGIAIQAKPNDFIEKIVVSPLAQPWFVDVVKGVCRRYNCKFEVENSTLGIKPRYAFEEYNFELE</sequence>
<keyword evidence="3" id="KW-1185">Reference proteome</keyword>
<dbReference type="EMBL" id="FLRB01000006">
    <property type="protein sequence ID" value="SBT20514.1"/>
    <property type="molecule type" value="Genomic_DNA"/>
</dbReference>
<evidence type="ECO:0000313" key="4">
    <source>
        <dbReference type="Proteomes" id="UP000092871"/>
    </source>
</evidence>